<dbReference type="GO" id="GO:0004476">
    <property type="term" value="F:mannose-6-phosphate isomerase activity"/>
    <property type="evidence" value="ECO:0007669"/>
    <property type="project" value="InterPro"/>
</dbReference>
<dbReference type="Gene3D" id="3.40.50.10490">
    <property type="entry name" value="Glucose-6-phosphate isomerase like protein, domain 1"/>
    <property type="match status" value="2"/>
</dbReference>
<comment type="caution">
    <text evidence="4">The sequence shown here is derived from an EMBL/GenBank/DDBJ whole genome shotgun (WGS) entry which is preliminary data.</text>
</comment>
<dbReference type="STRING" id="1798539.A2994_00970"/>
<evidence type="ECO:0000256" key="2">
    <source>
        <dbReference type="ARBA" id="ARBA00023235"/>
    </source>
</evidence>
<dbReference type="InterPro" id="IPR001347">
    <property type="entry name" value="SIS_dom"/>
</dbReference>
<dbReference type="Pfam" id="PF01380">
    <property type="entry name" value="SIS"/>
    <property type="match status" value="1"/>
</dbReference>
<dbReference type="InterPro" id="IPR046348">
    <property type="entry name" value="SIS_dom_sf"/>
</dbReference>
<organism evidence="4 5">
    <name type="scientific">candidate division Kazan bacterium RIFCSPLOWO2_01_FULL_48_13</name>
    <dbReference type="NCBI Taxonomy" id="1798539"/>
    <lineage>
        <taxon>Bacteria</taxon>
        <taxon>Bacteria division Kazan-3B-28</taxon>
    </lineage>
</organism>
<proteinExistence type="inferred from homology"/>
<dbReference type="AlphaFoldDB" id="A0A1F4PPI7"/>
<dbReference type="Pfam" id="PF10432">
    <property type="entry name" value="bact-PGI_C"/>
    <property type="match status" value="1"/>
</dbReference>
<evidence type="ECO:0000256" key="1">
    <source>
        <dbReference type="ARBA" id="ARBA00010523"/>
    </source>
</evidence>
<protein>
    <submittedName>
        <fullName evidence="4">Bifunctional phosphoglucose/phosphomannose isomerase</fullName>
    </submittedName>
</protein>
<evidence type="ECO:0000313" key="4">
    <source>
        <dbReference type="EMBL" id="OGB85578.1"/>
    </source>
</evidence>
<dbReference type="PANTHER" id="PTHR30514:SF1">
    <property type="entry name" value="HTH-TYPE TRANSCRIPTIONAL REGULATOR HEXR-RELATED"/>
    <property type="match status" value="1"/>
</dbReference>
<dbReference type="CDD" id="cd05637">
    <property type="entry name" value="SIS_PGI_PMI_2"/>
    <property type="match status" value="1"/>
</dbReference>
<reference evidence="4 5" key="1">
    <citation type="journal article" date="2016" name="Nat. Commun.">
        <title>Thousands of microbial genomes shed light on interconnected biogeochemical processes in an aquifer system.</title>
        <authorList>
            <person name="Anantharaman K."/>
            <person name="Brown C.T."/>
            <person name="Hug L.A."/>
            <person name="Sharon I."/>
            <person name="Castelle C.J."/>
            <person name="Probst A.J."/>
            <person name="Thomas B.C."/>
            <person name="Singh A."/>
            <person name="Wilkins M.J."/>
            <person name="Karaoz U."/>
            <person name="Brodie E.L."/>
            <person name="Williams K.H."/>
            <person name="Hubbard S.S."/>
            <person name="Banfield J.F."/>
        </authorList>
    </citation>
    <scope>NUCLEOTIDE SEQUENCE [LARGE SCALE GENOMIC DNA]</scope>
</reference>
<dbReference type="GO" id="GO:0005975">
    <property type="term" value="P:carbohydrate metabolic process"/>
    <property type="evidence" value="ECO:0007669"/>
    <property type="project" value="InterPro"/>
</dbReference>
<dbReference type="SUPFAM" id="SSF53697">
    <property type="entry name" value="SIS domain"/>
    <property type="match status" value="1"/>
</dbReference>
<comment type="similarity">
    <text evidence="1">Belongs to the PGI/PMI family.</text>
</comment>
<dbReference type="GO" id="GO:1901135">
    <property type="term" value="P:carbohydrate derivative metabolic process"/>
    <property type="evidence" value="ECO:0007669"/>
    <property type="project" value="InterPro"/>
</dbReference>
<name>A0A1F4PPI7_UNCK3</name>
<dbReference type="GO" id="GO:0097367">
    <property type="term" value="F:carbohydrate derivative binding"/>
    <property type="evidence" value="ECO:0007669"/>
    <property type="project" value="InterPro"/>
</dbReference>
<gene>
    <name evidence="4" type="ORF">A2994_00970</name>
</gene>
<feature type="domain" description="SIS" evidence="3">
    <location>
        <begin position="26"/>
        <end position="173"/>
    </location>
</feature>
<dbReference type="PANTHER" id="PTHR30514">
    <property type="entry name" value="GLUCOKINASE"/>
    <property type="match status" value="1"/>
</dbReference>
<sequence>MNPKDPSDMYSMIVGYPEQFAKGLALAKNIHLSPDINEIIIAGIGGSALSPDLVYAFFQQDIRVPFSIHRSYDLPKPVSPQTLVIAISFSGNTEETISAAAAALKQGAQVAVITTGGKLSELAIANSLPLVWLTKESENFQPRMSSGYVIAVLTQLLINANILPESAATALITAATALRQIRLAETGQQIAHQLVGLTPLIYASDNYWPVARIAKIKINENSKVPCFWNIIPEMNHNEMLGFTNPQGGRYFALMLKDASDHPSINHRMEVLSTVLRGRGINSQIINMIGNNYLEKVLSSLMLMDWVSYFLALELGIDPTPVDMVEQFKAAMAK</sequence>
<dbReference type="InterPro" id="IPR019490">
    <property type="entry name" value="Glu6P/Mann6P_isomerase_C"/>
</dbReference>
<evidence type="ECO:0000259" key="3">
    <source>
        <dbReference type="PROSITE" id="PS51464"/>
    </source>
</evidence>
<dbReference type="EMBL" id="METE01000002">
    <property type="protein sequence ID" value="OGB85578.1"/>
    <property type="molecule type" value="Genomic_DNA"/>
</dbReference>
<dbReference type="NCBIfam" id="TIGR02128">
    <property type="entry name" value="G6PI_arch"/>
    <property type="match status" value="1"/>
</dbReference>
<dbReference type="GO" id="GO:0003700">
    <property type="term" value="F:DNA-binding transcription factor activity"/>
    <property type="evidence" value="ECO:0007669"/>
    <property type="project" value="InterPro"/>
</dbReference>
<dbReference type="Proteomes" id="UP000179010">
    <property type="component" value="Unassembled WGS sequence"/>
</dbReference>
<dbReference type="GO" id="GO:0003677">
    <property type="term" value="F:DNA binding"/>
    <property type="evidence" value="ECO:0007669"/>
    <property type="project" value="InterPro"/>
</dbReference>
<evidence type="ECO:0000313" key="5">
    <source>
        <dbReference type="Proteomes" id="UP000179010"/>
    </source>
</evidence>
<accession>A0A1F4PPI7</accession>
<dbReference type="PROSITE" id="PS51464">
    <property type="entry name" value="SIS"/>
    <property type="match status" value="1"/>
</dbReference>
<keyword evidence="2 4" id="KW-0413">Isomerase</keyword>
<dbReference type="GO" id="GO:0004347">
    <property type="term" value="F:glucose-6-phosphate isomerase activity"/>
    <property type="evidence" value="ECO:0007669"/>
    <property type="project" value="InterPro"/>
</dbReference>
<dbReference type="InterPro" id="IPR047640">
    <property type="entry name" value="RpiR-like"/>
</dbReference>